<evidence type="ECO:0000313" key="3">
    <source>
        <dbReference type="EMBL" id="KZL89707.1"/>
    </source>
</evidence>
<dbReference type="STRING" id="1121326.CLMAG_47050"/>
<sequence length="187" mass="20658">MKKIKMLVSAGLIIAACLSSNTVFAASNTLDIDSVLDTAVQSSVTIKSIDISIQKSENSYKKAVKDASDYDEQLDNLKGSDDASKLQLMQSRDDAPAIQKNALYQYTNKKEVAKNGVNLSVYQQYITLLNYKDTVDTEQKRLNNAEADYKKAQLQLDMGMASKGDVLTKQSAYLAQKAKFNSVKRPI</sequence>
<reference evidence="3 4" key="1">
    <citation type="submission" date="2016-04" db="EMBL/GenBank/DDBJ databases">
        <title>Genome sequence of Clostridium magnum DSM 2767.</title>
        <authorList>
            <person name="Poehlein A."/>
            <person name="Uhlig R."/>
            <person name="Fischer R."/>
            <person name="Bahl H."/>
            <person name="Daniel R."/>
        </authorList>
    </citation>
    <scope>NUCLEOTIDE SEQUENCE [LARGE SCALE GENOMIC DNA]</scope>
    <source>
        <strain evidence="3 4">DSM 2767</strain>
    </source>
</reference>
<dbReference type="AlphaFoldDB" id="A0A162RCE3"/>
<feature type="chain" id="PRO_5007838892" description="Outer membrane efflux protein" evidence="2">
    <location>
        <begin position="26"/>
        <end position="187"/>
    </location>
</feature>
<dbReference type="OrthoDB" id="1902437at2"/>
<feature type="coiled-coil region" evidence="1">
    <location>
        <begin position="128"/>
        <end position="155"/>
    </location>
</feature>
<feature type="signal peptide" evidence="2">
    <location>
        <begin position="1"/>
        <end position="25"/>
    </location>
</feature>
<evidence type="ECO:0008006" key="5">
    <source>
        <dbReference type="Google" id="ProtNLM"/>
    </source>
</evidence>
<dbReference type="PATRIC" id="fig|1121326.3.peg.4767"/>
<proteinExistence type="predicted"/>
<dbReference type="EMBL" id="LWAE01000007">
    <property type="protein sequence ID" value="KZL89707.1"/>
    <property type="molecule type" value="Genomic_DNA"/>
</dbReference>
<accession>A0A162RCE3</accession>
<dbReference type="SUPFAM" id="SSF56954">
    <property type="entry name" value="Outer membrane efflux proteins (OEP)"/>
    <property type="match status" value="1"/>
</dbReference>
<dbReference type="RefSeq" id="WP_082832046.1">
    <property type="nucleotide sequence ID" value="NZ_LWAE01000007.1"/>
</dbReference>
<gene>
    <name evidence="3" type="ORF">CLMAG_47050</name>
</gene>
<name>A0A162RCE3_9CLOT</name>
<keyword evidence="4" id="KW-1185">Reference proteome</keyword>
<dbReference type="GO" id="GO:0015562">
    <property type="term" value="F:efflux transmembrane transporter activity"/>
    <property type="evidence" value="ECO:0007669"/>
    <property type="project" value="InterPro"/>
</dbReference>
<dbReference type="PROSITE" id="PS51257">
    <property type="entry name" value="PROKAR_LIPOPROTEIN"/>
    <property type="match status" value="1"/>
</dbReference>
<organism evidence="3 4">
    <name type="scientific">Clostridium magnum DSM 2767</name>
    <dbReference type="NCBI Taxonomy" id="1121326"/>
    <lineage>
        <taxon>Bacteria</taxon>
        <taxon>Bacillati</taxon>
        <taxon>Bacillota</taxon>
        <taxon>Clostridia</taxon>
        <taxon>Eubacteriales</taxon>
        <taxon>Clostridiaceae</taxon>
        <taxon>Clostridium</taxon>
    </lineage>
</organism>
<dbReference type="Gene3D" id="1.20.1600.10">
    <property type="entry name" value="Outer membrane efflux proteins (OEP)"/>
    <property type="match status" value="1"/>
</dbReference>
<keyword evidence="1" id="KW-0175">Coiled coil</keyword>
<evidence type="ECO:0000256" key="1">
    <source>
        <dbReference type="SAM" id="Coils"/>
    </source>
</evidence>
<comment type="caution">
    <text evidence="3">The sequence shown here is derived from an EMBL/GenBank/DDBJ whole genome shotgun (WGS) entry which is preliminary data.</text>
</comment>
<evidence type="ECO:0000313" key="4">
    <source>
        <dbReference type="Proteomes" id="UP000076603"/>
    </source>
</evidence>
<keyword evidence="2" id="KW-0732">Signal</keyword>
<protein>
    <recommendedName>
        <fullName evidence="5">Outer membrane efflux protein</fullName>
    </recommendedName>
</protein>
<evidence type="ECO:0000256" key="2">
    <source>
        <dbReference type="SAM" id="SignalP"/>
    </source>
</evidence>
<dbReference type="Proteomes" id="UP000076603">
    <property type="component" value="Unassembled WGS sequence"/>
</dbReference>